<dbReference type="Gene3D" id="1.10.260.40">
    <property type="entry name" value="lambda repressor-like DNA-binding domains"/>
    <property type="match status" value="1"/>
</dbReference>
<dbReference type="GO" id="GO:0003677">
    <property type="term" value="F:DNA binding"/>
    <property type="evidence" value="ECO:0007669"/>
    <property type="project" value="InterPro"/>
</dbReference>
<evidence type="ECO:0000259" key="1">
    <source>
        <dbReference type="PROSITE" id="PS50943"/>
    </source>
</evidence>
<sequence>MNNESYLTNQDIVSLLCRRLKEYRLAARISQKEMAEKSGVSLTTISHLEQGVSQNITLNNFISLLRVIGMQQRLYDLLPELPMPPMALRQINKYIPKRVRRNSDDTES</sequence>
<dbReference type="InterPro" id="IPR010982">
    <property type="entry name" value="Lambda_DNA-bd_dom_sf"/>
</dbReference>
<comment type="caution">
    <text evidence="2">The sequence shown here is derived from an EMBL/GenBank/DDBJ whole genome shotgun (WGS) entry which is preliminary data.</text>
</comment>
<dbReference type="AlphaFoldDB" id="A0A9D1XTZ5"/>
<proteinExistence type="predicted"/>
<feature type="domain" description="HTH cro/C1-type" evidence="1">
    <location>
        <begin position="20"/>
        <end position="77"/>
    </location>
</feature>
<dbReference type="PROSITE" id="PS50943">
    <property type="entry name" value="HTH_CROC1"/>
    <property type="match status" value="1"/>
</dbReference>
<dbReference type="SMART" id="SM00530">
    <property type="entry name" value="HTH_XRE"/>
    <property type="match status" value="1"/>
</dbReference>
<dbReference type="SUPFAM" id="SSF47413">
    <property type="entry name" value="lambda repressor-like DNA-binding domains"/>
    <property type="match status" value="1"/>
</dbReference>
<accession>A0A9D1XTZ5</accession>
<reference evidence="2" key="2">
    <citation type="submission" date="2021-04" db="EMBL/GenBank/DDBJ databases">
        <authorList>
            <person name="Gilroy R."/>
        </authorList>
    </citation>
    <scope>NUCLEOTIDE SEQUENCE</scope>
    <source>
        <strain evidence="2">ChiHecec2B26-12326</strain>
    </source>
</reference>
<dbReference type="Pfam" id="PF01381">
    <property type="entry name" value="HTH_3"/>
    <property type="match status" value="1"/>
</dbReference>
<evidence type="ECO:0000313" key="2">
    <source>
        <dbReference type="EMBL" id="HIX87291.1"/>
    </source>
</evidence>
<evidence type="ECO:0000313" key="3">
    <source>
        <dbReference type="Proteomes" id="UP000823847"/>
    </source>
</evidence>
<name>A0A9D1XTZ5_9BACT</name>
<dbReference type="InterPro" id="IPR001387">
    <property type="entry name" value="Cro/C1-type_HTH"/>
</dbReference>
<dbReference type="EMBL" id="DXEN01000087">
    <property type="protein sequence ID" value="HIX87291.1"/>
    <property type="molecule type" value="Genomic_DNA"/>
</dbReference>
<reference evidence="2" key="1">
    <citation type="journal article" date="2021" name="PeerJ">
        <title>Extensive microbial diversity within the chicken gut microbiome revealed by metagenomics and culture.</title>
        <authorList>
            <person name="Gilroy R."/>
            <person name="Ravi A."/>
            <person name="Getino M."/>
            <person name="Pursley I."/>
            <person name="Horton D.L."/>
            <person name="Alikhan N.F."/>
            <person name="Baker D."/>
            <person name="Gharbi K."/>
            <person name="Hall N."/>
            <person name="Watson M."/>
            <person name="Adriaenssens E.M."/>
            <person name="Foster-Nyarko E."/>
            <person name="Jarju S."/>
            <person name="Secka A."/>
            <person name="Antonio M."/>
            <person name="Oren A."/>
            <person name="Chaudhuri R.R."/>
            <person name="La Ragione R."/>
            <person name="Hildebrand F."/>
            <person name="Pallen M.J."/>
        </authorList>
    </citation>
    <scope>NUCLEOTIDE SEQUENCE</scope>
    <source>
        <strain evidence="2">ChiHecec2B26-12326</strain>
    </source>
</reference>
<dbReference type="Proteomes" id="UP000823847">
    <property type="component" value="Unassembled WGS sequence"/>
</dbReference>
<protein>
    <submittedName>
        <fullName evidence="2">Helix-turn-helix domain-containing protein</fullName>
    </submittedName>
</protein>
<gene>
    <name evidence="2" type="ORF">H9848_11915</name>
</gene>
<organism evidence="2 3">
    <name type="scientific">Candidatus Parabacteroides intestinigallinarum</name>
    <dbReference type="NCBI Taxonomy" id="2838722"/>
    <lineage>
        <taxon>Bacteria</taxon>
        <taxon>Pseudomonadati</taxon>
        <taxon>Bacteroidota</taxon>
        <taxon>Bacteroidia</taxon>
        <taxon>Bacteroidales</taxon>
        <taxon>Tannerellaceae</taxon>
        <taxon>Parabacteroides</taxon>
    </lineage>
</organism>
<dbReference type="CDD" id="cd00093">
    <property type="entry name" value="HTH_XRE"/>
    <property type="match status" value="1"/>
</dbReference>